<sequence length="44" mass="5108">MAETIHPKWNIYTYLLLGCGIIPLRFLSSKMRGSSHLNFLFIPK</sequence>
<keyword evidence="1" id="KW-1133">Transmembrane helix</keyword>
<evidence type="ECO:0000313" key="3">
    <source>
        <dbReference type="Proteomes" id="UP000014923"/>
    </source>
</evidence>
<dbReference type="EMBL" id="CAVN010000098">
    <property type="protein sequence ID" value="CDF58701.1"/>
    <property type="molecule type" value="Genomic_DNA"/>
</dbReference>
<accession>R7RTG5</accession>
<gene>
    <name evidence="2" type="ORF">TCEL_00747</name>
</gene>
<keyword evidence="3" id="KW-1185">Reference proteome</keyword>
<organism evidence="2 3">
    <name type="scientific">Thermobrachium celere DSM 8682</name>
    <dbReference type="NCBI Taxonomy" id="941824"/>
    <lineage>
        <taxon>Bacteria</taxon>
        <taxon>Bacillati</taxon>
        <taxon>Bacillota</taxon>
        <taxon>Clostridia</taxon>
        <taxon>Eubacteriales</taxon>
        <taxon>Clostridiaceae</taxon>
        <taxon>Thermobrachium</taxon>
    </lineage>
</organism>
<dbReference type="HOGENOM" id="CLU_3223208_0_0_9"/>
<evidence type="ECO:0000313" key="2">
    <source>
        <dbReference type="EMBL" id="CDF58701.1"/>
    </source>
</evidence>
<evidence type="ECO:0000256" key="1">
    <source>
        <dbReference type="SAM" id="Phobius"/>
    </source>
</evidence>
<dbReference type="AlphaFoldDB" id="R7RTG5"/>
<protein>
    <submittedName>
        <fullName evidence="2">Uncharacterized protein</fullName>
    </submittedName>
</protein>
<name>R7RTG5_9CLOT</name>
<keyword evidence="1" id="KW-0812">Transmembrane</keyword>
<feature type="transmembrane region" description="Helical" evidence="1">
    <location>
        <begin position="12"/>
        <end position="28"/>
    </location>
</feature>
<comment type="caution">
    <text evidence="2">The sequence shown here is derived from an EMBL/GenBank/DDBJ whole genome shotgun (WGS) entry which is preliminary data.</text>
</comment>
<reference evidence="2" key="1">
    <citation type="submission" date="2013-03" db="EMBL/GenBank/DDBJ databases">
        <title>Draft genome sequence of the hydrogen-ethanol-producing anaerobic alkalithermophilic Caloramator celere.</title>
        <authorList>
            <person name="Ciranna A."/>
            <person name="Larjo A."/>
            <person name="Kivisto A."/>
            <person name="Santala V."/>
            <person name="Roos C."/>
            <person name="Karp M."/>
        </authorList>
    </citation>
    <scope>NUCLEOTIDE SEQUENCE [LARGE SCALE GENOMIC DNA]</scope>
    <source>
        <strain evidence="2">DSM 8682</strain>
    </source>
</reference>
<proteinExistence type="predicted"/>
<dbReference type="Proteomes" id="UP000014923">
    <property type="component" value="Unassembled WGS sequence"/>
</dbReference>
<keyword evidence="1" id="KW-0472">Membrane</keyword>